<reference evidence="3 4" key="1">
    <citation type="submission" date="2019-06" db="EMBL/GenBank/DDBJ databases">
        <authorList>
            <person name="Broberg M."/>
        </authorList>
    </citation>
    <scope>NUCLEOTIDE SEQUENCE [LARGE SCALE GENOMIC DNA]</scope>
</reference>
<feature type="compositionally biased region" description="Basic residues" evidence="1">
    <location>
        <begin position="146"/>
        <end position="157"/>
    </location>
</feature>
<evidence type="ECO:0000259" key="2">
    <source>
        <dbReference type="Pfam" id="PF05922"/>
    </source>
</evidence>
<evidence type="ECO:0000313" key="3">
    <source>
        <dbReference type="EMBL" id="VUC30818.1"/>
    </source>
</evidence>
<feature type="domain" description="Inhibitor I9" evidence="2">
    <location>
        <begin position="27"/>
        <end position="98"/>
    </location>
</feature>
<accession>A0ABY6UI50</accession>
<evidence type="ECO:0000256" key="1">
    <source>
        <dbReference type="SAM" id="MobiDB-lite"/>
    </source>
</evidence>
<protein>
    <recommendedName>
        <fullName evidence="2">Inhibitor I9 domain-containing protein</fullName>
    </recommendedName>
</protein>
<gene>
    <name evidence="3" type="ORF">CLO192961_LOCUS294621</name>
</gene>
<organism evidence="3 4">
    <name type="scientific">Bionectria ochroleuca</name>
    <name type="common">Gliocladium roseum</name>
    <dbReference type="NCBI Taxonomy" id="29856"/>
    <lineage>
        <taxon>Eukaryota</taxon>
        <taxon>Fungi</taxon>
        <taxon>Dikarya</taxon>
        <taxon>Ascomycota</taxon>
        <taxon>Pezizomycotina</taxon>
        <taxon>Sordariomycetes</taxon>
        <taxon>Hypocreomycetidae</taxon>
        <taxon>Hypocreales</taxon>
        <taxon>Bionectriaceae</taxon>
        <taxon>Clonostachys</taxon>
    </lineage>
</organism>
<feature type="compositionally biased region" description="Basic and acidic residues" evidence="1">
    <location>
        <begin position="305"/>
        <end position="317"/>
    </location>
</feature>
<feature type="compositionally biased region" description="Basic and acidic residues" evidence="1">
    <location>
        <begin position="176"/>
        <end position="295"/>
    </location>
</feature>
<name>A0ABY6UI50_BIOOC</name>
<comment type="caution">
    <text evidence="3">The sequence shown here is derived from an EMBL/GenBank/DDBJ whole genome shotgun (WGS) entry which is preliminary data.</text>
</comment>
<proteinExistence type="predicted"/>
<keyword evidence="4" id="KW-1185">Reference proteome</keyword>
<dbReference type="InterPro" id="IPR010259">
    <property type="entry name" value="S8pro/Inhibitor_I9"/>
</dbReference>
<evidence type="ECO:0000313" key="4">
    <source>
        <dbReference type="Proteomes" id="UP000766486"/>
    </source>
</evidence>
<feature type="compositionally biased region" description="Basic and acidic residues" evidence="1">
    <location>
        <begin position="158"/>
        <end position="169"/>
    </location>
</feature>
<dbReference type="Proteomes" id="UP000766486">
    <property type="component" value="Unassembled WGS sequence"/>
</dbReference>
<feature type="region of interest" description="Disordered" evidence="1">
    <location>
        <begin position="124"/>
        <end position="328"/>
    </location>
</feature>
<sequence>MDTITGAVASSNAPIVEKAIAVHPREFLVKLKDDAELDIWRHVKWAEEIHGKSSSDKGIYTGLEEVLKYLGHEGYIGSYSDDVLEQIRKHPDTQSVEPYLYTWNMTMLDENELGEAIAKDVPLFGTGKDDQVKGGLKLKVKEKGGKKSKGRRKKKEKHEKEKQKGKDKEGEENEEGEKHKETEKEQEKQEEEAKGEDKEKEKEQHEEDKEDTKEEDTKEEEKKEEEKREEEKKEEEKKEEEKKEEEKKEEEKKEEEKKEEEKKEEEKKEEKAEKKEEENKEGDKEGNKETGKGTNEEENEEEIEEDKKLTPLEKAKEEEEFETTIMSEHERKIRQRERYNKEEWRQTYEFWSLFPTMILVCAVM</sequence>
<dbReference type="Pfam" id="PF05922">
    <property type="entry name" value="Inhibitor_I9"/>
    <property type="match status" value="1"/>
</dbReference>
<dbReference type="EMBL" id="CABFNS010000824">
    <property type="protein sequence ID" value="VUC30818.1"/>
    <property type="molecule type" value="Genomic_DNA"/>
</dbReference>